<reference evidence="1" key="4">
    <citation type="submission" date="2024-05" db="EMBL/GenBank/DDBJ databases">
        <authorList>
            <person name="Sun Q."/>
            <person name="Zhou Y."/>
        </authorList>
    </citation>
    <scope>NUCLEOTIDE SEQUENCE</scope>
    <source>
        <strain evidence="1">CGMCC 1.18437</strain>
    </source>
</reference>
<dbReference type="Proteomes" id="UP000619376">
    <property type="component" value="Unassembled WGS sequence"/>
</dbReference>
<evidence type="ECO:0000313" key="1">
    <source>
        <dbReference type="EMBL" id="GHF29011.1"/>
    </source>
</evidence>
<reference evidence="2 3" key="3">
    <citation type="submission" date="2020-08" db="EMBL/GenBank/DDBJ databases">
        <title>Genomic Encyclopedia of Type Strains, Phase IV (KMG-IV): sequencing the most valuable type-strain genomes for metagenomic binning, comparative biology and taxonomic classification.</title>
        <authorList>
            <person name="Goeker M."/>
        </authorList>
    </citation>
    <scope>NUCLEOTIDE SEQUENCE [LARGE SCALE GENOMIC DNA]</scope>
    <source>
        <strain evidence="2 3">DSM 27521</strain>
    </source>
</reference>
<keyword evidence="4" id="KW-1185">Reference proteome</keyword>
<evidence type="ECO:0000313" key="3">
    <source>
        <dbReference type="Proteomes" id="UP000539473"/>
    </source>
</evidence>
<evidence type="ECO:0000313" key="2">
    <source>
        <dbReference type="EMBL" id="MBB5375474.1"/>
    </source>
</evidence>
<reference evidence="4" key="2">
    <citation type="journal article" date="2019" name="Int. J. Syst. Evol. Microbiol.">
        <title>The Global Catalogue of Microorganisms (GCM) 10K type strain sequencing project: providing services to taxonomists for standard genome sequencing and annotation.</title>
        <authorList>
            <consortium name="The Broad Institute Genomics Platform"/>
            <consortium name="The Broad Institute Genome Sequencing Center for Infectious Disease"/>
            <person name="Wu L."/>
            <person name="Ma J."/>
        </authorList>
    </citation>
    <scope>NUCLEOTIDE SEQUENCE [LARGE SCALE GENOMIC DNA]</scope>
    <source>
        <strain evidence="4">CGMCC 1.18437</strain>
    </source>
</reference>
<protein>
    <submittedName>
        <fullName evidence="2">Uncharacterized protein</fullName>
    </submittedName>
</protein>
<dbReference type="AlphaFoldDB" id="A0A7W8KC57"/>
<gene>
    <name evidence="1" type="ORF">GCM10017781_01220</name>
    <name evidence="2" type="ORF">HNQ07_000918</name>
</gene>
<evidence type="ECO:0000313" key="4">
    <source>
        <dbReference type="Proteomes" id="UP000619376"/>
    </source>
</evidence>
<dbReference type="EMBL" id="BNAJ01000001">
    <property type="protein sequence ID" value="GHF29011.1"/>
    <property type="molecule type" value="Genomic_DNA"/>
</dbReference>
<comment type="caution">
    <text evidence="2">The sequence shown here is derived from an EMBL/GenBank/DDBJ whole genome shotgun (WGS) entry which is preliminary data.</text>
</comment>
<organism evidence="2 3">
    <name type="scientific">Deinococcus metalli</name>
    <dbReference type="NCBI Taxonomy" id="1141878"/>
    <lineage>
        <taxon>Bacteria</taxon>
        <taxon>Thermotogati</taxon>
        <taxon>Deinococcota</taxon>
        <taxon>Deinococci</taxon>
        <taxon>Deinococcales</taxon>
        <taxon>Deinococcaceae</taxon>
        <taxon>Deinococcus</taxon>
    </lineage>
</organism>
<accession>A0A7W8KC57</accession>
<sequence>MIPAVDHTDVPLFCAIQCAEAQAFAEVRPQLGAGRPAVEQLHAAIAEARLRTRQDLLVLGYTAEKIDQGLQRYDTYLAAMYDAFPPSVRIEVMNVVPYLRR</sequence>
<dbReference type="EMBL" id="JACHFK010000001">
    <property type="protein sequence ID" value="MBB5375474.1"/>
    <property type="molecule type" value="Genomic_DNA"/>
</dbReference>
<dbReference type="RefSeq" id="WP_184109676.1">
    <property type="nucleotide sequence ID" value="NZ_BNAJ01000001.1"/>
</dbReference>
<proteinExistence type="predicted"/>
<reference evidence="1" key="1">
    <citation type="journal article" date="2014" name="Int. J. Syst. Evol. Microbiol.">
        <title>Complete genome of a new Firmicutes species belonging to the dominant human colonic microbiota ('Ruminococcus bicirculans') reveals two chromosomes and a selective capacity to utilize plant glucans.</title>
        <authorList>
            <consortium name="NISC Comparative Sequencing Program"/>
            <person name="Wegmann U."/>
            <person name="Louis P."/>
            <person name="Goesmann A."/>
            <person name="Henrissat B."/>
            <person name="Duncan S.H."/>
            <person name="Flint H.J."/>
        </authorList>
    </citation>
    <scope>NUCLEOTIDE SEQUENCE</scope>
    <source>
        <strain evidence="1">CGMCC 1.18437</strain>
    </source>
</reference>
<name>A0A7W8KC57_9DEIO</name>
<dbReference type="Proteomes" id="UP000539473">
    <property type="component" value="Unassembled WGS sequence"/>
</dbReference>